<dbReference type="GO" id="GO:0009401">
    <property type="term" value="P:phosphoenolpyruvate-dependent sugar phosphotransferase system"/>
    <property type="evidence" value="ECO:0007669"/>
    <property type="project" value="InterPro"/>
</dbReference>
<dbReference type="NCBIfam" id="TIGR01419">
    <property type="entry name" value="nitro_reg_IIA"/>
    <property type="match status" value="1"/>
</dbReference>
<dbReference type="InterPro" id="IPR006320">
    <property type="entry name" value="PTS_Nitro_regul"/>
</dbReference>
<organism evidence="2 3">
    <name type="scientific">Paraglaciecola mesophila</name>
    <dbReference type="NCBI Taxonomy" id="197222"/>
    <lineage>
        <taxon>Bacteria</taxon>
        <taxon>Pseudomonadati</taxon>
        <taxon>Pseudomonadota</taxon>
        <taxon>Gammaproteobacteria</taxon>
        <taxon>Alteromonadales</taxon>
        <taxon>Alteromonadaceae</taxon>
        <taxon>Paraglaciecola</taxon>
    </lineage>
</organism>
<dbReference type="Gene3D" id="3.40.930.10">
    <property type="entry name" value="Mannitol-specific EII, Chain A"/>
    <property type="match status" value="1"/>
</dbReference>
<dbReference type="PANTHER" id="PTHR47738:SF1">
    <property type="entry name" value="NITROGEN REGULATORY PROTEIN"/>
    <property type="match status" value="1"/>
</dbReference>
<feature type="domain" description="PTS EIIA type-2" evidence="1">
    <location>
        <begin position="5"/>
        <end position="147"/>
    </location>
</feature>
<dbReference type="AlphaFoldDB" id="A0A857JI95"/>
<reference evidence="2 3" key="1">
    <citation type="submission" date="2019-12" db="EMBL/GenBank/DDBJ databases">
        <title>Genome sequencing and assembly of endphytes of Porphyra tenera.</title>
        <authorList>
            <person name="Park J.M."/>
            <person name="Shin R."/>
            <person name="Jo S.H."/>
        </authorList>
    </citation>
    <scope>NUCLEOTIDE SEQUENCE [LARGE SCALE GENOMIC DNA]</scope>
    <source>
        <strain evidence="2 3">GPM4</strain>
    </source>
</reference>
<dbReference type="RefSeq" id="WP_007990178.1">
    <property type="nucleotide sequence ID" value="NZ_CP047656.1"/>
</dbReference>
<dbReference type="GO" id="GO:0030295">
    <property type="term" value="F:protein kinase activator activity"/>
    <property type="evidence" value="ECO:0007669"/>
    <property type="project" value="TreeGrafter"/>
</dbReference>
<dbReference type="InterPro" id="IPR016152">
    <property type="entry name" value="PTrfase/Anion_transptr"/>
</dbReference>
<evidence type="ECO:0000259" key="1">
    <source>
        <dbReference type="PROSITE" id="PS51094"/>
    </source>
</evidence>
<dbReference type="Pfam" id="PF00359">
    <property type="entry name" value="PTS_EIIA_2"/>
    <property type="match status" value="1"/>
</dbReference>
<dbReference type="Proteomes" id="UP000464524">
    <property type="component" value="Chromosome"/>
</dbReference>
<dbReference type="CDD" id="cd00211">
    <property type="entry name" value="PTS_IIA_fru"/>
    <property type="match status" value="1"/>
</dbReference>
<keyword evidence="3" id="KW-1185">Reference proteome</keyword>
<dbReference type="InterPro" id="IPR051541">
    <property type="entry name" value="PTS_SugarTrans_NitroReg"/>
</dbReference>
<dbReference type="EMBL" id="CP047656">
    <property type="protein sequence ID" value="QHJ11769.1"/>
    <property type="molecule type" value="Genomic_DNA"/>
</dbReference>
<dbReference type="OrthoDB" id="95460at2"/>
<dbReference type="KEGG" id="pmes:FX988_02005"/>
<dbReference type="InterPro" id="IPR002178">
    <property type="entry name" value="PTS_EIIA_type-2_dom"/>
</dbReference>
<name>A0A857JI95_9ALTE</name>
<gene>
    <name evidence="2" type="ORF">FX988_02005</name>
</gene>
<dbReference type="SUPFAM" id="SSF55804">
    <property type="entry name" value="Phoshotransferase/anion transport protein"/>
    <property type="match status" value="1"/>
</dbReference>
<dbReference type="GO" id="GO:0008982">
    <property type="term" value="F:protein-N(PI)-phosphohistidine-sugar phosphotransferase activity"/>
    <property type="evidence" value="ECO:0007669"/>
    <property type="project" value="InterPro"/>
</dbReference>
<evidence type="ECO:0000313" key="3">
    <source>
        <dbReference type="Proteomes" id="UP000464524"/>
    </source>
</evidence>
<dbReference type="PANTHER" id="PTHR47738">
    <property type="entry name" value="PTS SYSTEM FRUCTOSE-LIKE EIIA COMPONENT-RELATED"/>
    <property type="match status" value="1"/>
</dbReference>
<evidence type="ECO:0000313" key="2">
    <source>
        <dbReference type="EMBL" id="QHJ11769.1"/>
    </source>
</evidence>
<accession>A0A857JI95</accession>
<sequence length="147" mass="15856">MEISSILHPDCVVCAVQGSSKKRILELISQVASQHLVEVDQATILASLSGREKMGCTGIGGGIALPHGRIKGLESALAVLVTCQPPVQYDALDNMPVDIFFAILVPEEKAQEHLETLSAIAKKFCDKDILSRLRSATTDQELFQVIS</sequence>
<proteinExistence type="predicted"/>
<dbReference type="PROSITE" id="PS51094">
    <property type="entry name" value="PTS_EIIA_TYPE_2"/>
    <property type="match status" value="1"/>
</dbReference>
<dbReference type="PROSITE" id="PS00372">
    <property type="entry name" value="PTS_EIIA_TYPE_2_HIS"/>
    <property type="match status" value="1"/>
</dbReference>
<protein>
    <submittedName>
        <fullName evidence="2">Nitrogen regulatory protein</fullName>
    </submittedName>
</protein>